<dbReference type="RefSeq" id="WP_081125810.1">
    <property type="nucleotide sequence ID" value="NZ_JAMWMK010000029.1"/>
</dbReference>
<sequence length="79" mass="8894">MARQEAEESEETTNSDDLNSYSSGNEEAHLSANNEKETGFNQDSDDPKSPKTEEKPKRTISAKSDRLNQELSQHKKNNP</sequence>
<feature type="compositionally biased region" description="Basic and acidic residues" evidence="1">
    <location>
        <begin position="26"/>
        <end position="38"/>
    </location>
</feature>
<dbReference type="EMBL" id="JAMWMK010000029">
    <property type="protein sequence ID" value="MDC4248915.1"/>
    <property type="molecule type" value="Genomic_DNA"/>
</dbReference>
<feature type="region of interest" description="Disordered" evidence="1">
    <location>
        <begin position="1"/>
        <end position="79"/>
    </location>
</feature>
<evidence type="ECO:0000313" key="2">
    <source>
        <dbReference type="EMBL" id="MDC4248915.1"/>
    </source>
</evidence>
<name>A0A9X4B4K2_ENTFC</name>
<evidence type="ECO:0000313" key="3">
    <source>
        <dbReference type="Proteomes" id="UP001141166"/>
    </source>
</evidence>
<gene>
    <name evidence="2" type="ORF">M3X98_12920</name>
</gene>
<reference evidence="2" key="1">
    <citation type="submission" date="2022-05" db="EMBL/GenBank/DDBJ databases">
        <title>Draft genome sequences of Clostridium perfringens strains isolated from Peru.</title>
        <authorList>
            <person name="Hurtado R."/>
            <person name="Lima L."/>
            <person name="Sousa T."/>
            <person name="Jaiswal A.K."/>
            <person name="Tiwari S."/>
            <person name="Maturrano L."/>
            <person name="Brenig B."/>
            <person name="Azevedo V."/>
        </authorList>
    </citation>
    <scope>NUCLEOTIDE SEQUENCE</scope>
    <source>
        <strain evidence="2">CP4</strain>
    </source>
</reference>
<proteinExistence type="predicted"/>
<dbReference type="Proteomes" id="UP001141166">
    <property type="component" value="Unassembled WGS sequence"/>
</dbReference>
<comment type="caution">
    <text evidence="2">The sequence shown here is derived from an EMBL/GenBank/DDBJ whole genome shotgun (WGS) entry which is preliminary data.</text>
</comment>
<feature type="compositionally biased region" description="Polar residues" evidence="1">
    <location>
        <begin position="15"/>
        <end position="25"/>
    </location>
</feature>
<feature type="compositionally biased region" description="Basic and acidic residues" evidence="1">
    <location>
        <begin position="45"/>
        <end position="68"/>
    </location>
</feature>
<evidence type="ECO:0000256" key="1">
    <source>
        <dbReference type="SAM" id="MobiDB-lite"/>
    </source>
</evidence>
<protein>
    <submittedName>
        <fullName evidence="2">Uncharacterized protein</fullName>
    </submittedName>
</protein>
<accession>A0A9X4B4K2</accession>
<dbReference type="AlphaFoldDB" id="A0A9X4B4K2"/>
<organism evidence="2 3">
    <name type="scientific">Enterococcus faecium</name>
    <name type="common">Streptococcus faecium</name>
    <dbReference type="NCBI Taxonomy" id="1352"/>
    <lineage>
        <taxon>Bacteria</taxon>
        <taxon>Bacillati</taxon>
        <taxon>Bacillota</taxon>
        <taxon>Bacilli</taxon>
        <taxon>Lactobacillales</taxon>
        <taxon>Enterococcaceae</taxon>
        <taxon>Enterococcus</taxon>
    </lineage>
</organism>